<dbReference type="Proteomes" id="UP000007967">
    <property type="component" value="Chromosome"/>
</dbReference>
<dbReference type="RefSeq" id="WP_012919728.1">
    <property type="nucleotide sequence ID" value="NC_013729.1"/>
</dbReference>
<dbReference type="HOGENOM" id="CLU_2585132_0_0_11"/>
<reference evidence="1 2" key="2">
    <citation type="journal article" date="2010" name="Stand. Genomic Sci.">
        <title>Complete genome sequence of Kribbella flavida type strain (IFO 14399).</title>
        <authorList>
            <person name="Pukall R."/>
            <person name="Lapidus A."/>
            <person name="Glavina Del Rio T."/>
            <person name="Copeland A."/>
            <person name="Tice H."/>
            <person name="Cheng J.-F."/>
            <person name="Lucas S."/>
            <person name="Chen F."/>
            <person name="Nolan M."/>
            <person name="LaButti K."/>
            <person name="Pati A."/>
            <person name="Ivanova N."/>
            <person name="Mavrommatis K."/>
            <person name="Mikhailova N."/>
            <person name="Pitluck S."/>
            <person name="Bruce D."/>
            <person name="Goodwin L."/>
            <person name="Land M."/>
            <person name="Hauser L."/>
            <person name="Chang Y.-J."/>
            <person name="Jeffries C.D."/>
            <person name="Chen A."/>
            <person name="Palaniappan K."/>
            <person name="Chain P."/>
            <person name="Rohde M."/>
            <person name="Goeker M."/>
            <person name="Bristow J."/>
            <person name="Eisen J.A."/>
            <person name="Markowitz V."/>
            <person name="Hugenholtz P."/>
            <person name="Kyrpides N.C."/>
            <person name="Klenk H.-P."/>
            <person name="Brettin T."/>
        </authorList>
    </citation>
    <scope>NUCLEOTIDE SEQUENCE [LARGE SCALE GENOMIC DNA]</scope>
    <source>
        <strain evidence="2">DSM 17836 / JCM 10339 / NBRC 14399</strain>
    </source>
</reference>
<evidence type="ECO:0000313" key="1">
    <source>
        <dbReference type="EMBL" id="ADB31172.1"/>
    </source>
</evidence>
<evidence type="ECO:0000313" key="2">
    <source>
        <dbReference type="Proteomes" id="UP000007967"/>
    </source>
</evidence>
<dbReference type="EMBL" id="CP001736">
    <property type="protein sequence ID" value="ADB31172.1"/>
    <property type="molecule type" value="Genomic_DNA"/>
</dbReference>
<accession>D2PS48</accession>
<protein>
    <submittedName>
        <fullName evidence="1">Uncharacterized protein</fullName>
    </submittedName>
</protein>
<keyword evidence="2" id="KW-1185">Reference proteome</keyword>
<proteinExistence type="predicted"/>
<sequence length="80" mass="8975">MALDQHRPDQDLAAWLTGSIYRAFRCNGCGRPIVAARTEWLHPTYVRSITARLGTPMVAHCSYQHCDNGITQHSEPVTSH</sequence>
<gene>
    <name evidence="1" type="ordered locus">Kfla_2090</name>
</gene>
<dbReference type="OrthoDB" id="9852651at2"/>
<dbReference type="AlphaFoldDB" id="D2PS48"/>
<organism evidence="1 2">
    <name type="scientific">Kribbella flavida (strain DSM 17836 / JCM 10339 / NBRC 14399)</name>
    <dbReference type="NCBI Taxonomy" id="479435"/>
    <lineage>
        <taxon>Bacteria</taxon>
        <taxon>Bacillati</taxon>
        <taxon>Actinomycetota</taxon>
        <taxon>Actinomycetes</taxon>
        <taxon>Propionibacteriales</taxon>
        <taxon>Kribbellaceae</taxon>
        <taxon>Kribbella</taxon>
    </lineage>
</organism>
<reference evidence="2" key="1">
    <citation type="submission" date="2009-09" db="EMBL/GenBank/DDBJ databases">
        <title>The complete genome of Kribbella flavida DSM 17836.</title>
        <authorList>
            <consortium name="US DOE Joint Genome Institute (JGI-PGF)"/>
            <person name="Lucas S."/>
            <person name="Copeland A."/>
            <person name="Lapidus A."/>
            <person name="Glavina del Rio T."/>
            <person name="Dalin E."/>
            <person name="Tice H."/>
            <person name="Bruce D."/>
            <person name="Goodwin L."/>
            <person name="Pitluck S."/>
            <person name="Kyrpides N."/>
            <person name="Mavromatis K."/>
            <person name="Ivanova N."/>
            <person name="Saunders E."/>
            <person name="Brettin T."/>
            <person name="Detter J.C."/>
            <person name="Han C."/>
            <person name="Larimer F."/>
            <person name="Land M."/>
            <person name="Hauser L."/>
            <person name="Markowitz V."/>
            <person name="Cheng J.-F."/>
            <person name="Hugenholtz P."/>
            <person name="Woyke T."/>
            <person name="Wu D."/>
            <person name="Pukall R."/>
            <person name="Klenk H.-P."/>
            <person name="Eisen J.A."/>
        </authorList>
    </citation>
    <scope>NUCLEOTIDE SEQUENCE [LARGE SCALE GENOMIC DNA]</scope>
    <source>
        <strain evidence="2">DSM 17836 / JCM 10339 / NBRC 14399</strain>
    </source>
</reference>
<dbReference type="KEGG" id="kfl:Kfla_2090"/>
<dbReference type="STRING" id="479435.Kfla_2090"/>
<name>D2PS48_KRIFD</name>